<sequence>MIELVNLTKSYLTKFGRHYVYKNVNAVFPEGKNIGIIGPNGAGKSTLLRLIGGIDYPDSGYILTNKRISWPVAFSGGLQGSLTGKEIVKFVCRIYGANGEVKEIIDFVKNFTELGDYFEMPIKTYSAGMRARLAFALSMAFDFDYYLIDEVTAVGDSNFKKKCNQVLKEKLKKSNVIIASHSINLIRRFSDIIAIPYQGDLILFTNIREAVKFYEEIKNFSAIPELAKK</sequence>
<dbReference type="Pfam" id="PF00005">
    <property type="entry name" value="ABC_tran"/>
    <property type="match status" value="1"/>
</dbReference>
<accession>A0A7V5XHS5</accession>
<dbReference type="PROSITE" id="PS00211">
    <property type="entry name" value="ABC_TRANSPORTER_1"/>
    <property type="match status" value="1"/>
</dbReference>
<evidence type="ECO:0000256" key="3">
    <source>
        <dbReference type="ARBA" id="ARBA00022741"/>
    </source>
</evidence>
<dbReference type="InterPro" id="IPR003439">
    <property type="entry name" value="ABC_transporter-like_ATP-bd"/>
</dbReference>
<dbReference type="PROSITE" id="PS50893">
    <property type="entry name" value="ABC_TRANSPORTER_2"/>
    <property type="match status" value="1"/>
</dbReference>
<evidence type="ECO:0000313" key="6">
    <source>
        <dbReference type="EMBL" id="HHQ16675.1"/>
    </source>
</evidence>
<evidence type="ECO:0000256" key="1">
    <source>
        <dbReference type="ARBA" id="ARBA00005417"/>
    </source>
</evidence>
<evidence type="ECO:0000256" key="4">
    <source>
        <dbReference type="ARBA" id="ARBA00022840"/>
    </source>
</evidence>
<feature type="domain" description="ABC transporter" evidence="5">
    <location>
        <begin position="2"/>
        <end position="223"/>
    </location>
</feature>
<dbReference type="InterPro" id="IPR050683">
    <property type="entry name" value="Bact_Polysacc_Export_ATP-bd"/>
</dbReference>
<evidence type="ECO:0000256" key="2">
    <source>
        <dbReference type="ARBA" id="ARBA00022448"/>
    </source>
</evidence>
<comment type="similarity">
    <text evidence="1">Belongs to the ABC transporter superfamily.</text>
</comment>
<reference evidence="6" key="1">
    <citation type="journal article" date="2020" name="mSystems">
        <title>Genome- and Community-Level Interaction Insights into Carbon Utilization and Element Cycling Functions of Hydrothermarchaeota in Hydrothermal Sediment.</title>
        <authorList>
            <person name="Zhou Z."/>
            <person name="Liu Y."/>
            <person name="Xu W."/>
            <person name="Pan J."/>
            <person name="Luo Z.H."/>
            <person name="Li M."/>
        </authorList>
    </citation>
    <scope>NUCLEOTIDE SEQUENCE [LARGE SCALE GENOMIC DNA]</scope>
    <source>
        <strain evidence="6">SpSt-106</strain>
    </source>
</reference>
<dbReference type="InterPro" id="IPR027417">
    <property type="entry name" value="P-loop_NTPase"/>
</dbReference>
<dbReference type="GO" id="GO:0016020">
    <property type="term" value="C:membrane"/>
    <property type="evidence" value="ECO:0007669"/>
    <property type="project" value="InterPro"/>
</dbReference>
<dbReference type="CDD" id="cd03220">
    <property type="entry name" value="ABC_KpsT_Wzt"/>
    <property type="match status" value="1"/>
</dbReference>
<organism evidence="6">
    <name type="scientific">Thermodesulfobacterium geofontis</name>
    <dbReference type="NCBI Taxonomy" id="1295609"/>
    <lineage>
        <taxon>Bacteria</taxon>
        <taxon>Pseudomonadati</taxon>
        <taxon>Thermodesulfobacteriota</taxon>
        <taxon>Thermodesulfobacteria</taxon>
        <taxon>Thermodesulfobacteriales</taxon>
        <taxon>Thermodesulfobacteriaceae</taxon>
        <taxon>Thermodesulfobacterium</taxon>
    </lineage>
</organism>
<keyword evidence="3" id="KW-0547">Nucleotide-binding</keyword>
<name>A0A7V5XHS5_9BACT</name>
<protein>
    <submittedName>
        <fullName evidence="6">ABC transporter ATP-binding protein</fullName>
    </submittedName>
</protein>
<dbReference type="SMART" id="SM00382">
    <property type="entry name" value="AAA"/>
    <property type="match status" value="1"/>
</dbReference>
<dbReference type="SUPFAM" id="SSF52540">
    <property type="entry name" value="P-loop containing nucleoside triphosphate hydrolases"/>
    <property type="match status" value="1"/>
</dbReference>
<comment type="caution">
    <text evidence="6">The sequence shown here is derived from an EMBL/GenBank/DDBJ whole genome shotgun (WGS) entry which is preliminary data.</text>
</comment>
<dbReference type="GO" id="GO:0140359">
    <property type="term" value="F:ABC-type transporter activity"/>
    <property type="evidence" value="ECO:0007669"/>
    <property type="project" value="InterPro"/>
</dbReference>
<keyword evidence="4 6" id="KW-0067">ATP-binding</keyword>
<dbReference type="GO" id="GO:0016887">
    <property type="term" value="F:ATP hydrolysis activity"/>
    <property type="evidence" value="ECO:0007669"/>
    <property type="project" value="InterPro"/>
</dbReference>
<proteinExistence type="inferred from homology"/>
<dbReference type="InterPro" id="IPR003593">
    <property type="entry name" value="AAA+_ATPase"/>
</dbReference>
<evidence type="ECO:0000259" key="5">
    <source>
        <dbReference type="PROSITE" id="PS50893"/>
    </source>
</evidence>
<keyword evidence="2" id="KW-0813">Transport</keyword>
<dbReference type="GO" id="GO:0005524">
    <property type="term" value="F:ATP binding"/>
    <property type="evidence" value="ECO:0007669"/>
    <property type="project" value="UniProtKB-KW"/>
</dbReference>
<dbReference type="EMBL" id="DRWR01000122">
    <property type="protein sequence ID" value="HHQ16675.1"/>
    <property type="molecule type" value="Genomic_DNA"/>
</dbReference>
<dbReference type="AlphaFoldDB" id="A0A7V5XHS5"/>
<dbReference type="PANTHER" id="PTHR46743:SF2">
    <property type="entry name" value="TEICHOIC ACIDS EXPORT ATP-BINDING PROTEIN TAGH"/>
    <property type="match status" value="1"/>
</dbReference>
<dbReference type="PANTHER" id="PTHR46743">
    <property type="entry name" value="TEICHOIC ACIDS EXPORT ATP-BINDING PROTEIN TAGH"/>
    <property type="match status" value="1"/>
</dbReference>
<dbReference type="InterPro" id="IPR015860">
    <property type="entry name" value="ABC_transpr_TagH-like"/>
</dbReference>
<dbReference type="InterPro" id="IPR017871">
    <property type="entry name" value="ABC_transporter-like_CS"/>
</dbReference>
<dbReference type="Gene3D" id="3.40.50.300">
    <property type="entry name" value="P-loop containing nucleotide triphosphate hydrolases"/>
    <property type="match status" value="1"/>
</dbReference>
<gene>
    <name evidence="6" type="ORF">ENM15_07680</name>
</gene>